<gene>
    <name evidence="2" type="ORF">HGA10_17875</name>
</gene>
<keyword evidence="1" id="KW-0812">Transmembrane</keyword>
<dbReference type="Proteomes" id="UP000572007">
    <property type="component" value="Unassembled WGS sequence"/>
</dbReference>
<name>A0A846W7G4_9NOCA</name>
<feature type="transmembrane region" description="Helical" evidence="1">
    <location>
        <begin position="84"/>
        <end position="103"/>
    </location>
</feature>
<evidence type="ECO:0000313" key="2">
    <source>
        <dbReference type="EMBL" id="NKX89171.1"/>
    </source>
</evidence>
<organism evidence="2 3">
    <name type="scientific">Nocardia coubleae</name>
    <dbReference type="NCBI Taxonomy" id="356147"/>
    <lineage>
        <taxon>Bacteria</taxon>
        <taxon>Bacillati</taxon>
        <taxon>Actinomycetota</taxon>
        <taxon>Actinomycetes</taxon>
        <taxon>Mycobacteriales</taxon>
        <taxon>Nocardiaceae</taxon>
        <taxon>Nocardia</taxon>
    </lineage>
</organism>
<dbReference type="RefSeq" id="WP_067640505.1">
    <property type="nucleotide sequence ID" value="NZ_JAAXOM010000004.1"/>
</dbReference>
<keyword evidence="3" id="KW-1185">Reference proteome</keyword>
<reference evidence="2 3" key="1">
    <citation type="submission" date="2020-04" db="EMBL/GenBank/DDBJ databases">
        <title>MicrobeNet Type strains.</title>
        <authorList>
            <person name="Nicholson A.C."/>
        </authorList>
    </citation>
    <scope>NUCLEOTIDE SEQUENCE [LARGE SCALE GENOMIC DNA]</scope>
    <source>
        <strain evidence="2 3">DSM 44960</strain>
    </source>
</reference>
<proteinExistence type="predicted"/>
<sequence>MDLDAYTRRAQELAVILDVRKPRVKRGKVSEKVLPEGIWIRTVVLRPWIALTPQFDTLSEAERDSELAAAVTYSHLTESGMPKFVAIVTLLPLPFACLTGYVAGALDVSQLGFNLLLALFLALWTCMYLTGAFLWAHRMFFQTDRKIAETFGASWATTNIQLSRRMRYKRRGIFGLYLSLSMPSEQRRLQAIADLSTLDSQGVRAHSEPV</sequence>
<keyword evidence="1" id="KW-1133">Transmembrane helix</keyword>
<dbReference type="EMBL" id="JAAXOM010000004">
    <property type="protein sequence ID" value="NKX89171.1"/>
    <property type="molecule type" value="Genomic_DNA"/>
</dbReference>
<accession>A0A846W7G4</accession>
<feature type="transmembrane region" description="Helical" evidence="1">
    <location>
        <begin position="115"/>
        <end position="136"/>
    </location>
</feature>
<evidence type="ECO:0000256" key="1">
    <source>
        <dbReference type="SAM" id="Phobius"/>
    </source>
</evidence>
<evidence type="ECO:0000313" key="3">
    <source>
        <dbReference type="Proteomes" id="UP000572007"/>
    </source>
</evidence>
<comment type="caution">
    <text evidence="2">The sequence shown here is derived from an EMBL/GenBank/DDBJ whole genome shotgun (WGS) entry which is preliminary data.</text>
</comment>
<dbReference type="AlphaFoldDB" id="A0A846W7G4"/>
<protein>
    <submittedName>
        <fullName evidence="2">Uncharacterized protein</fullName>
    </submittedName>
</protein>
<keyword evidence="1" id="KW-0472">Membrane</keyword>